<dbReference type="InterPro" id="IPR001036">
    <property type="entry name" value="Acrflvin-R"/>
</dbReference>
<organism evidence="2 3">
    <name type="scientific">Halomonas cibimaris</name>
    <dbReference type="NCBI Taxonomy" id="657012"/>
    <lineage>
        <taxon>Bacteria</taxon>
        <taxon>Pseudomonadati</taxon>
        <taxon>Pseudomonadota</taxon>
        <taxon>Gammaproteobacteria</taxon>
        <taxon>Oceanospirillales</taxon>
        <taxon>Halomonadaceae</taxon>
        <taxon>Halomonas</taxon>
    </lineage>
</organism>
<dbReference type="RefSeq" id="WP_344702223.1">
    <property type="nucleotide sequence ID" value="NZ_BAAAZT010000023.1"/>
</dbReference>
<dbReference type="EMBL" id="BAAAZT010000023">
    <property type="protein sequence ID" value="GAA3898354.1"/>
    <property type="molecule type" value="Genomic_DNA"/>
</dbReference>
<protein>
    <submittedName>
        <fullName evidence="2">Efflux RND transporter permease subunit</fullName>
    </submittedName>
</protein>
<evidence type="ECO:0000313" key="2">
    <source>
        <dbReference type="EMBL" id="GAA3898354.1"/>
    </source>
</evidence>
<evidence type="ECO:0000256" key="1">
    <source>
        <dbReference type="SAM" id="Phobius"/>
    </source>
</evidence>
<dbReference type="Gene3D" id="3.30.2090.10">
    <property type="entry name" value="Multidrug efflux transporter AcrB TolC docking domain, DN and DC subdomains"/>
    <property type="match status" value="2"/>
</dbReference>
<feature type="transmembrane region" description="Helical" evidence="1">
    <location>
        <begin position="428"/>
        <end position="447"/>
    </location>
</feature>
<sequence>MHRLIAAAMTYARTTLMLLAGLLLAGIAAWQVIPKEANPDVTIPIIYVAMALEGVSPEDGERLLIRPMEQELRGIEGLNKFTAQASQGHASITLEFDAGFNADTALSDVREKVDIARSSLPNEAEEPRVNEVNVSEFPVLTLGLSGQLGLRERMTVARRLKDEIEGIADVLEVDIAGERDDLLEIVVDPLVLSSYRLDFDTLLSRVRNNNRLVAAGSLDTGAGRTPLKVPGIIEDLDDVMNMPIKVESDRVITFGDVAWIHPTFKDPDGFARIAGQPALVLEISKRAGANIIATINAVDELMESARDTLPDALSVTTILDQSTTVEDMLGELLNNVLTAVVLVLIVVVAAMGWRTSLLVGLTIPGAFLTGIMLIWALGFTLNIVVLFALILVAGMLVDGAIVVSELADRHLRDGMAPHDAWLAAATRMSWPVIASTATTLVVFLPLLFWPGVVGQFMKYLPATVVLCLLASLAMALVFLPTLGRVFTRRGAAETPAHSGAATTTSFGRGYRRMLARLLRHPGWVVFIAVLLMGVAYSGYARFNHGVNFFPSVEPDSAQVLVRARGDFSAEETDAIVRRVEKRLGNMAEVEAMYARSFAVPNEQMGNDVIGVLQFQFIDWHRRRPARAILDDMLRRTASLPGIVLETQEQEMGPTSGKPVVLEVSAAEPDKASQAVDRLKRAMRELGGFVDIEDNRSLPGVEWRIKVDREAAARLGADVTAVGSAVQLLTNGLKVAEYRPPTANDEVDIRVRLPEGWRSLDQLERLTLNTPRGQVPITHFVDIGPAPRVGTLNRIDGRRAITVKAELAPDAQSAERLDALFTDMDGALPDGVRINVAGQQEDQQEASQFLVSAFGVAIGLMALILVTQFNSFYQAALVLSAIVFSTAGVLIGLLVTGQAFGIVMVGMGIIALAGIVVNNNIVLIDTYNALRRGGERGHEPLAPAAAALEAGCLRLRPVLLTAITTVLGLMPMVLGINVNLMAPALGINAPSTQWWGQMSSAIAGGLTFATGLTLLLTPCMLTLGDRRKERSGTAARNW</sequence>
<dbReference type="InterPro" id="IPR027463">
    <property type="entry name" value="AcrB_DN_DC_subdom"/>
</dbReference>
<proteinExistence type="predicted"/>
<feature type="transmembrane region" description="Helical" evidence="1">
    <location>
        <begin position="383"/>
        <end position="407"/>
    </location>
</feature>
<dbReference type="Gene3D" id="3.30.70.1440">
    <property type="entry name" value="Multidrug efflux transporter AcrB pore domain"/>
    <property type="match status" value="1"/>
</dbReference>
<feature type="transmembrane region" description="Helical" evidence="1">
    <location>
        <begin position="900"/>
        <end position="922"/>
    </location>
</feature>
<keyword evidence="3" id="KW-1185">Reference proteome</keyword>
<dbReference type="SUPFAM" id="SSF82693">
    <property type="entry name" value="Multidrug efflux transporter AcrB pore domain, PN1, PN2, PC1 and PC2 subdomains"/>
    <property type="match status" value="2"/>
</dbReference>
<dbReference type="Gene3D" id="3.30.70.1320">
    <property type="entry name" value="Multidrug efflux transporter AcrB pore domain like"/>
    <property type="match status" value="1"/>
</dbReference>
<feature type="transmembrane region" description="Helical" evidence="1">
    <location>
        <begin position="357"/>
        <end position="377"/>
    </location>
</feature>
<keyword evidence="1" id="KW-0812">Transmembrane</keyword>
<dbReference type="Gene3D" id="1.20.1640.10">
    <property type="entry name" value="Multidrug efflux transporter AcrB transmembrane domain"/>
    <property type="match status" value="2"/>
</dbReference>
<dbReference type="PRINTS" id="PR00702">
    <property type="entry name" value="ACRIFLAVINRP"/>
</dbReference>
<feature type="transmembrane region" description="Helical" evidence="1">
    <location>
        <begin position="332"/>
        <end position="350"/>
    </location>
</feature>
<feature type="transmembrane region" description="Helical" evidence="1">
    <location>
        <begin position="521"/>
        <end position="539"/>
    </location>
</feature>
<gene>
    <name evidence="2" type="ORF">GCM10022228_06270</name>
</gene>
<keyword evidence="1" id="KW-1133">Transmembrane helix</keyword>
<feature type="transmembrane region" description="Helical" evidence="1">
    <location>
        <begin position="459"/>
        <end position="479"/>
    </location>
</feature>
<feature type="transmembrane region" description="Helical" evidence="1">
    <location>
        <begin position="957"/>
        <end position="981"/>
    </location>
</feature>
<dbReference type="Gene3D" id="3.30.70.1430">
    <property type="entry name" value="Multidrug efflux transporter AcrB pore domain"/>
    <property type="match status" value="2"/>
</dbReference>
<comment type="caution">
    <text evidence="2">The sequence shown here is derived from an EMBL/GenBank/DDBJ whole genome shotgun (WGS) entry which is preliminary data.</text>
</comment>
<dbReference type="PANTHER" id="PTHR32063">
    <property type="match status" value="1"/>
</dbReference>
<feature type="transmembrane region" description="Helical" evidence="1">
    <location>
        <begin position="1001"/>
        <end position="1022"/>
    </location>
</feature>
<keyword evidence="1" id="KW-0472">Membrane</keyword>
<dbReference type="SUPFAM" id="SSF82714">
    <property type="entry name" value="Multidrug efflux transporter AcrB TolC docking domain, DN and DC subdomains"/>
    <property type="match status" value="2"/>
</dbReference>
<dbReference type="PANTHER" id="PTHR32063:SF0">
    <property type="entry name" value="SWARMING MOTILITY PROTEIN SWRC"/>
    <property type="match status" value="1"/>
</dbReference>
<evidence type="ECO:0000313" key="3">
    <source>
        <dbReference type="Proteomes" id="UP001500133"/>
    </source>
</evidence>
<reference evidence="3" key="1">
    <citation type="journal article" date="2019" name="Int. J. Syst. Evol. Microbiol.">
        <title>The Global Catalogue of Microorganisms (GCM) 10K type strain sequencing project: providing services to taxonomists for standard genome sequencing and annotation.</title>
        <authorList>
            <consortium name="The Broad Institute Genomics Platform"/>
            <consortium name="The Broad Institute Genome Sequencing Center for Infectious Disease"/>
            <person name="Wu L."/>
            <person name="Ma J."/>
        </authorList>
    </citation>
    <scope>NUCLEOTIDE SEQUENCE [LARGE SCALE GENOMIC DNA]</scope>
    <source>
        <strain evidence="3">JCM 16914</strain>
    </source>
</reference>
<feature type="transmembrane region" description="Helical" evidence="1">
    <location>
        <begin position="848"/>
        <end position="868"/>
    </location>
</feature>
<dbReference type="Pfam" id="PF00873">
    <property type="entry name" value="ACR_tran"/>
    <property type="match status" value="1"/>
</dbReference>
<feature type="transmembrane region" description="Helical" evidence="1">
    <location>
        <begin position="875"/>
        <end position="894"/>
    </location>
</feature>
<dbReference type="SUPFAM" id="SSF82866">
    <property type="entry name" value="Multidrug efflux transporter AcrB transmembrane domain"/>
    <property type="match status" value="2"/>
</dbReference>
<name>A0ABP7LB98_9GAMM</name>
<dbReference type="Proteomes" id="UP001500133">
    <property type="component" value="Unassembled WGS sequence"/>
</dbReference>
<accession>A0ABP7LB98</accession>